<protein>
    <recommendedName>
        <fullName evidence="5">Attacin C-terminal domain-containing protein</fullName>
    </recommendedName>
</protein>
<accession>A0A8S9X913</accession>
<dbReference type="EMBL" id="WIXP02000010">
    <property type="protein sequence ID" value="KAF6204055.1"/>
    <property type="molecule type" value="Genomic_DNA"/>
</dbReference>
<keyword evidence="2" id="KW-0732">Signal</keyword>
<evidence type="ECO:0008006" key="5">
    <source>
        <dbReference type="Google" id="ProtNLM"/>
    </source>
</evidence>
<dbReference type="AlphaFoldDB" id="A0A8S9X913"/>
<evidence type="ECO:0000313" key="4">
    <source>
        <dbReference type="Proteomes" id="UP000466442"/>
    </source>
</evidence>
<gene>
    <name evidence="3" type="ORF">GE061_002395</name>
</gene>
<feature type="chain" id="PRO_5035832103" description="Attacin C-terminal domain-containing protein" evidence="2">
    <location>
        <begin position="23"/>
        <end position="138"/>
    </location>
</feature>
<dbReference type="Proteomes" id="UP000466442">
    <property type="component" value="Unassembled WGS sequence"/>
</dbReference>
<proteinExistence type="predicted"/>
<evidence type="ECO:0000256" key="2">
    <source>
        <dbReference type="SAM" id="SignalP"/>
    </source>
</evidence>
<keyword evidence="4" id="KW-1185">Reference proteome</keyword>
<organism evidence="3 4">
    <name type="scientific">Apolygus lucorum</name>
    <name type="common">Small green plant bug</name>
    <name type="synonym">Lygocoris lucorum</name>
    <dbReference type="NCBI Taxonomy" id="248454"/>
    <lineage>
        <taxon>Eukaryota</taxon>
        <taxon>Metazoa</taxon>
        <taxon>Ecdysozoa</taxon>
        <taxon>Arthropoda</taxon>
        <taxon>Hexapoda</taxon>
        <taxon>Insecta</taxon>
        <taxon>Pterygota</taxon>
        <taxon>Neoptera</taxon>
        <taxon>Paraneoptera</taxon>
        <taxon>Hemiptera</taxon>
        <taxon>Heteroptera</taxon>
        <taxon>Panheteroptera</taxon>
        <taxon>Cimicomorpha</taxon>
        <taxon>Miridae</taxon>
        <taxon>Mirini</taxon>
        <taxon>Apolygus</taxon>
    </lineage>
</organism>
<sequence>MRIEQLLLSACSLIAGIQTVQGFVSDVNPRLTTVGPAKKVHEVTNSRGGKHHQVRARDNDRIIFPASSSQGDLGRNPDHISGDSQGQTDNLAGAANTRGSFVNPSTQSMQLKSSISKYQAPIHPFERDDGDDGPIWPD</sequence>
<name>A0A8S9X913_APOLU</name>
<comment type="caution">
    <text evidence="3">The sequence shown here is derived from an EMBL/GenBank/DDBJ whole genome shotgun (WGS) entry which is preliminary data.</text>
</comment>
<feature type="region of interest" description="Disordered" evidence="1">
    <location>
        <begin position="59"/>
        <end position="138"/>
    </location>
</feature>
<evidence type="ECO:0000256" key="1">
    <source>
        <dbReference type="SAM" id="MobiDB-lite"/>
    </source>
</evidence>
<feature type="signal peptide" evidence="2">
    <location>
        <begin position="1"/>
        <end position="22"/>
    </location>
</feature>
<evidence type="ECO:0000313" key="3">
    <source>
        <dbReference type="EMBL" id="KAF6204055.1"/>
    </source>
</evidence>
<reference evidence="3" key="1">
    <citation type="journal article" date="2021" name="Mol. Ecol. Resour.">
        <title>Apolygus lucorum genome provides insights into omnivorousness and mesophyll feeding.</title>
        <authorList>
            <person name="Liu Y."/>
            <person name="Liu H."/>
            <person name="Wang H."/>
            <person name="Huang T."/>
            <person name="Liu B."/>
            <person name="Yang B."/>
            <person name="Yin L."/>
            <person name="Li B."/>
            <person name="Zhang Y."/>
            <person name="Zhang S."/>
            <person name="Jiang F."/>
            <person name="Zhang X."/>
            <person name="Ren Y."/>
            <person name="Wang B."/>
            <person name="Wang S."/>
            <person name="Lu Y."/>
            <person name="Wu K."/>
            <person name="Fan W."/>
            <person name="Wang G."/>
        </authorList>
    </citation>
    <scope>NUCLEOTIDE SEQUENCE</scope>
    <source>
        <strain evidence="3">12Hb</strain>
    </source>
</reference>
<feature type="compositionally biased region" description="Polar residues" evidence="1">
    <location>
        <begin position="97"/>
        <end position="117"/>
    </location>
</feature>